<sequence length="42" mass="4713">MKKLIICGHSVSHYRQRMLGEATANLGVKTTVIGPRDWNVCQ</sequence>
<protein>
    <submittedName>
        <fullName evidence="1">Uncharacterized protein</fullName>
    </submittedName>
</protein>
<evidence type="ECO:0000313" key="1">
    <source>
        <dbReference type="EMBL" id="GAH25327.1"/>
    </source>
</evidence>
<gene>
    <name evidence="1" type="ORF">S01H4_66629</name>
</gene>
<proteinExistence type="predicted"/>
<dbReference type="EMBL" id="BART01041375">
    <property type="protein sequence ID" value="GAH25327.1"/>
    <property type="molecule type" value="Genomic_DNA"/>
</dbReference>
<dbReference type="AlphaFoldDB" id="X1DYG0"/>
<comment type="caution">
    <text evidence="1">The sequence shown here is derived from an EMBL/GenBank/DDBJ whole genome shotgun (WGS) entry which is preliminary data.</text>
</comment>
<name>X1DYG0_9ZZZZ</name>
<feature type="non-terminal residue" evidence="1">
    <location>
        <position position="42"/>
    </location>
</feature>
<reference evidence="1" key="1">
    <citation type="journal article" date="2014" name="Front. Microbiol.">
        <title>High frequency of phylogenetically diverse reductive dehalogenase-homologous genes in deep subseafloor sedimentary metagenomes.</title>
        <authorList>
            <person name="Kawai M."/>
            <person name="Futagami T."/>
            <person name="Toyoda A."/>
            <person name="Takaki Y."/>
            <person name="Nishi S."/>
            <person name="Hori S."/>
            <person name="Arai W."/>
            <person name="Tsubouchi T."/>
            <person name="Morono Y."/>
            <person name="Uchiyama I."/>
            <person name="Ito T."/>
            <person name="Fujiyama A."/>
            <person name="Inagaki F."/>
            <person name="Takami H."/>
        </authorList>
    </citation>
    <scope>NUCLEOTIDE SEQUENCE</scope>
    <source>
        <strain evidence="1">Expedition CK06-06</strain>
    </source>
</reference>
<organism evidence="1">
    <name type="scientific">marine sediment metagenome</name>
    <dbReference type="NCBI Taxonomy" id="412755"/>
    <lineage>
        <taxon>unclassified sequences</taxon>
        <taxon>metagenomes</taxon>
        <taxon>ecological metagenomes</taxon>
    </lineage>
</organism>
<accession>X1DYG0</accession>